<dbReference type="PANTHER" id="PTHR10578">
    <property type="entry name" value="S -2-HYDROXY-ACID OXIDASE-RELATED"/>
    <property type="match status" value="1"/>
</dbReference>
<dbReference type="KEGG" id="pgv:SL003B_3168"/>
<evidence type="ECO:0000256" key="4">
    <source>
        <dbReference type="ARBA" id="ARBA00023002"/>
    </source>
</evidence>
<evidence type="ECO:0000313" key="9">
    <source>
        <dbReference type="EMBL" id="ADZ71590.1"/>
    </source>
</evidence>
<dbReference type="PANTHER" id="PTHR10578:SF107">
    <property type="entry name" value="2-HYDROXYACID OXIDASE 1"/>
    <property type="match status" value="1"/>
</dbReference>
<dbReference type="Gene3D" id="3.20.20.70">
    <property type="entry name" value="Aldolase class I"/>
    <property type="match status" value="1"/>
</dbReference>
<dbReference type="FunFam" id="3.20.20.70:FF:000029">
    <property type="entry name" value="L-lactate dehydrogenase"/>
    <property type="match status" value="1"/>
</dbReference>
<feature type="binding site" evidence="7">
    <location>
        <position position="270"/>
    </location>
    <ligand>
        <name>FMN</name>
        <dbReference type="ChEBI" id="CHEBI:58210"/>
    </ligand>
</feature>
<dbReference type="GO" id="GO:0010181">
    <property type="term" value="F:FMN binding"/>
    <property type="evidence" value="ECO:0007669"/>
    <property type="project" value="InterPro"/>
</dbReference>
<feature type="binding site" evidence="7">
    <location>
        <begin position="326"/>
        <end position="327"/>
    </location>
    <ligand>
        <name>FMN</name>
        <dbReference type="ChEBI" id="CHEBI:58210"/>
    </ligand>
</feature>
<dbReference type="STRING" id="991905.SL003B_3168"/>
<dbReference type="Pfam" id="PF01070">
    <property type="entry name" value="FMN_dh"/>
    <property type="match status" value="1"/>
</dbReference>
<feature type="binding site" evidence="7">
    <location>
        <position position="248"/>
    </location>
    <ligand>
        <name>FMN</name>
        <dbReference type="ChEBI" id="CHEBI:58210"/>
    </ligand>
</feature>
<evidence type="ECO:0000256" key="5">
    <source>
        <dbReference type="ARBA" id="ARBA00024042"/>
    </source>
</evidence>
<feature type="binding site" evidence="7">
    <location>
        <position position="161"/>
    </location>
    <ligand>
        <name>glyoxylate</name>
        <dbReference type="ChEBI" id="CHEBI:36655"/>
    </ligand>
</feature>
<feature type="binding site" evidence="7">
    <location>
        <position position="128"/>
    </location>
    <ligand>
        <name>glyoxylate</name>
        <dbReference type="ChEBI" id="CHEBI:36655"/>
    </ligand>
</feature>
<dbReference type="HOGENOM" id="CLU_020639_0_0_5"/>
<evidence type="ECO:0000313" key="10">
    <source>
        <dbReference type="Proteomes" id="UP000008130"/>
    </source>
</evidence>
<feature type="binding site" evidence="7">
    <location>
        <position position="275"/>
    </location>
    <ligand>
        <name>glyoxylate</name>
        <dbReference type="ChEBI" id="CHEBI:36655"/>
    </ligand>
</feature>
<dbReference type="CDD" id="cd02809">
    <property type="entry name" value="alpha_hydroxyacid_oxid_FMN"/>
    <property type="match status" value="1"/>
</dbReference>
<feature type="binding site" evidence="7">
    <location>
        <position position="152"/>
    </location>
    <ligand>
        <name>FMN</name>
        <dbReference type="ChEBI" id="CHEBI:58210"/>
    </ligand>
</feature>
<dbReference type="eggNOG" id="COG1304">
    <property type="taxonomic scope" value="Bacteria"/>
</dbReference>
<gene>
    <name evidence="9" type="ordered locus">SL003B_3168</name>
</gene>
<feature type="binding site" evidence="7">
    <location>
        <begin position="76"/>
        <end position="78"/>
    </location>
    <ligand>
        <name>FMN</name>
        <dbReference type="ChEBI" id="CHEBI:58210"/>
    </ligand>
</feature>
<dbReference type="PATRIC" id="fig|991905.3.peg.3254"/>
<keyword evidence="2 7" id="KW-0285">Flavoprotein</keyword>
<evidence type="ECO:0000256" key="3">
    <source>
        <dbReference type="ARBA" id="ARBA00022643"/>
    </source>
</evidence>
<dbReference type="AlphaFoldDB" id="F2IXG7"/>
<dbReference type="RefSeq" id="WP_013653901.1">
    <property type="nucleotide sequence ID" value="NC_015259.1"/>
</dbReference>
<feature type="binding site" evidence="7">
    <location>
        <position position="23"/>
    </location>
    <ligand>
        <name>glyoxylate</name>
        <dbReference type="ChEBI" id="CHEBI:36655"/>
    </ligand>
</feature>
<dbReference type="InterPro" id="IPR037396">
    <property type="entry name" value="FMN_HAD"/>
</dbReference>
<dbReference type="Proteomes" id="UP000008130">
    <property type="component" value="Chromosome"/>
</dbReference>
<dbReference type="PROSITE" id="PS00557">
    <property type="entry name" value="FMN_HYDROXY_ACID_DH_1"/>
    <property type="match status" value="1"/>
</dbReference>
<feature type="domain" description="FMN hydroxy acid dehydrogenase" evidence="8">
    <location>
        <begin position="1"/>
        <end position="377"/>
    </location>
</feature>
<dbReference type="GO" id="GO:0005886">
    <property type="term" value="C:plasma membrane"/>
    <property type="evidence" value="ECO:0007669"/>
    <property type="project" value="TreeGrafter"/>
</dbReference>
<dbReference type="PROSITE" id="PS51349">
    <property type="entry name" value="FMN_HYDROXY_ACID_DH_2"/>
    <property type="match status" value="1"/>
</dbReference>
<dbReference type="SUPFAM" id="SSF51395">
    <property type="entry name" value="FMN-linked oxidoreductases"/>
    <property type="match status" value="1"/>
</dbReference>
<keyword evidence="10" id="KW-1185">Reference proteome</keyword>
<dbReference type="InterPro" id="IPR012133">
    <property type="entry name" value="Alpha-hydoxy_acid_DH_FMN"/>
</dbReference>
<dbReference type="GO" id="GO:0004459">
    <property type="term" value="F:L-lactate dehydrogenase (NAD+) activity"/>
    <property type="evidence" value="ECO:0007669"/>
    <property type="project" value="TreeGrafter"/>
</dbReference>
<accession>F2IXG7</accession>
<keyword evidence="4" id="KW-0560">Oxidoreductase</keyword>
<dbReference type="InterPro" id="IPR013785">
    <property type="entry name" value="Aldolase_TIM"/>
</dbReference>
<dbReference type="OrthoDB" id="9770452at2"/>
<evidence type="ECO:0000259" key="8">
    <source>
        <dbReference type="PROSITE" id="PS51349"/>
    </source>
</evidence>
<organism evidence="9 10">
    <name type="scientific">Polymorphum gilvum (strain LMG 25793 / CGMCC 1.9160 / SL003B-26A1)</name>
    <dbReference type="NCBI Taxonomy" id="991905"/>
    <lineage>
        <taxon>Bacteria</taxon>
        <taxon>Pseudomonadati</taxon>
        <taxon>Pseudomonadota</taxon>
        <taxon>Alphaproteobacteria</taxon>
        <taxon>Rhodobacterales</taxon>
        <taxon>Paracoccaceae</taxon>
        <taxon>Polymorphum</taxon>
    </lineage>
</organism>
<evidence type="ECO:0000256" key="7">
    <source>
        <dbReference type="PIRSR" id="PIRSR000138-2"/>
    </source>
</evidence>
<protein>
    <submittedName>
        <fullName evidence="9">L-lactate dehydrogenase (Cytochrome)</fullName>
    </submittedName>
</protein>
<dbReference type="EMBL" id="CP002568">
    <property type="protein sequence ID" value="ADZ71590.1"/>
    <property type="molecule type" value="Genomic_DNA"/>
</dbReference>
<feature type="binding site" evidence="7">
    <location>
        <begin position="303"/>
        <end position="307"/>
    </location>
    <ligand>
        <name>FMN</name>
        <dbReference type="ChEBI" id="CHEBI:58210"/>
    </ligand>
</feature>
<dbReference type="InterPro" id="IPR000262">
    <property type="entry name" value="FMN-dep_DH"/>
</dbReference>
<name>F2IXG7_POLGS</name>
<sequence length="384" mass="41314">MLLSLEHMRRRARRRIPRVAFDYLDGGAGDEAGVRENRAAFDRLRFLPRALRNVDAVDPSATLFGRRWALPFGIAPIGLGNLVWPGADAMVCRAARDAGLPYTLSTAGTTAIETIRGLAPETSWFQLYVAREQTIAEDLIARAEGCEVLFVTVDVPAPARRPRDIANGLSLPLKPSLRMAADIACHPRWTAAMLRAGQPRFANIERYAPGATNAQALAAFMASQSSGRVDWAYLDWLRGRWLGRLVVKGLLAPEDVCRARDAGADAVVVSNHGGRQLEASVASLTMLPEIRRAVGPDFPLLLDSGVRSGADVVKALVAGADFVLIGRAAMYAVAAAGEAGVRDLVRLFEAEIRSVMAQLGVTRTQDLDAGLAYSDFGAVSSSRP</sequence>
<evidence type="ECO:0000256" key="2">
    <source>
        <dbReference type="ARBA" id="ARBA00022630"/>
    </source>
</evidence>
<feature type="binding site" evidence="7">
    <location>
        <position position="272"/>
    </location>
    <ligand>
        <name>glyoxylate</name>
        <dbReference type="ChEBI" id="CHEBI:36655"/>
    </ligand>
</feature>
<comment type="similarity">
    <text evidence="5">Belongs to the FMN-dependent alpha-hydroxy acid dehydrogenase family.</text>
</comment>
<feature type="active site" description="Proton acceptor" evidence="6">
    <location>
        <position position="272"/>
    </location>
</feature>
<evidence type="ECO:0000256" key="6">
    <source>
        <dbReference type="PIRSR" id="PIRSR000138-1"/>
    </source>
</evidence>
<evidence type="ECO:0000256" key="1">
    <source>
        <dbReference type="ARBA" id="ARBA00001917"/>
    </source>
</evidence>
<dbReference type="InterPro" id="IPR008259">
    <property type="entry name" value="FMN_hydac_DH_AS"/>
</dbReference>
<feature type="binding site" evidence="7">
    <location>
        <position position="105"/>
    </location>
    <ligand>
        <name>FMN</name>
        <dbReference type="ChEBI" id="CHEBI:58210"/>
    </ligand>
</feature>
<dbReference type="GO" id="GO:0009060">
    <property type="term" value="P:aerobic respiration"/>
    <property type="evidence" value="ECO:0007669"/>
    <property type="project" value="TreeGrafter"/>
</dbReference>
<feature type="binding site" evidence="7">
    <location>
        <position position="126"/>
    </location>
    <ligand>
        <name>FMN</name>
        <dbReference type="ChEBI" id="CHEBI:58210"/>
    </ligand>
</feature>
<dbReference type="PIRSF" id="PIRSF000138">
    <property type="entry name" value="Al-hdrx_acd_dh"/>
    <property type="match status" value="1"/>
</dbReference>
<comment type="cofactor">
    <cofactor evidence="1">
        <name>FMN</name>
        <dbReference type="ChEBI" id="CHEBI:58210"/>
    </cofactor>
</comment>
<proteinExistence type="inferred from homology"/>
<reference evidence="9 10" key="1">
    <citation type="journal article" date="2011" name="J. Bacteriol.">
        <title>Complete genome sequence of Polymorphum gilvum SL003B-26A1T, a crude oil-degrading bacterium from oil-polluted saline soil.</title>
        <authorList>
            <person name="Li S.G."/>
            <person name="Tang Y.Q."/>
            <person name="Nie Y."/>
            <person name="Cai M."/>
            <person name="Wu X.L."/>
        </authorList>
    </citation>
    <scope>NUCLEOTIDE SEQUENCE [LARGE SCALE GENOMIC DNA]</scope>
    <source>
        <strain evidence="10">LMG 25793 / CGMCC 1.9160 / SL003B-26A1</strain>
    </source>
</reference>
<keyword evidence="3 7" id="KW-0288">FMN</keyword>